<dbReference type="InParanoid" id="A0A0G4H6R7"/>
<feature type="region of interest" description="Disordered" evidence="1">
    <location>
        <begin position="1064"/>
        <end position="1245"/>
    </location>
</feature>
<feature type="region of interest" description="Disordered" evidence="1">
    <location>
        <begin position="918"/>
        <end position="982"/>
    </location>
</feature>
<name>A0A0G4H6R7_VITBC</name>
<sequence>MQQWPDAVAALGNQKGKNGGGFLPRVSTCRKLFTVASGFVSLSHKEFDAVPRDVESQFLCLVGQRVGAELAHRYDNLSAPEMEKILSDYLTVGWKNPHRGIQAVYRTLDEVPLALTEGTFLVLDWKKSHVLGPSGWGPKRILGYVGLPHSLEALPPPSDAPVPHCHALALPPPRGHPAHAAAASALAAAKPHGETEKVGLALTTCALFPFCDLRLCKLELPLPPALSQRMEEKGFQGRPAIMRACKIATYGDEQKKSAERRRQERAFAKECAASFDKIRLNEDVCRGFQWAFSDLARRNVIYHPKYPALGGGPKCARVLQQSANIWDALSHIVVDLPETTHPRIPRPLPPTTQPTENDPKLPFPVPAMAAPPGPEAGVLKFNDPPKVETLVDPPIFSSIPEGVGIPAAVPYQVIANLANRQKLLIAEGENEEGNSDGDTISNVKVEKKTGDGATDSPDGRQRSPPSSGTAPSHPGGKGDQCRTDGGDTDTEAERTERPDALAASSSSTPTPAPPRDGSSVPMNLPHHPFAVPVLSPAVFANGMGGMRGPYSFSLPGATSHPPVAFVRPPFFTPRPPIAAASANPQPSPSPPAPAPSSAQPSVVSGMPVAEVTQPAGGSPAAGTAKGGVGGGSFSVPPSQVSIRPVTPTGAPGSVGSPGVYLRPLVMNMNMSVNVTFPLTFPFPGPRPAFVAPHPSLSGAATVVGSVAVSHPPSYHPKTAGLVTTSTPCRPPPPPVEVKRESNAQPQSTPSPVAGPEQGSESAAGTTDAPVKATSDCLPPQRSDAHSLRSFGVHPGSPATDSVGQTTQADSSSSTAGPSQAHDNPQPDFGDVPPANPSTTTVHSAHEDGHHASSSIGALLSPPGPKPLHFLSPPDGLLADPCLVEGMDLGPGLSSSFDTFQHDGGSASGDHGFAPFSMHGGGGEPRMPWAYEDMHGDGRGADGHQNVKDQGGLGSPGVVPRSALEGPAATSSPDGHQHGMIPPHMSHMPFDLLPPSGHSLLPISATFQFTQQPLFPPATGPSSLMLSNPLLLPGARMAKGDSEGLMGSCGSPSMDHLHPCGTTAHDTISGAYHRQQDSRKRTVRRSTQLDEIEPLPPQLYPSDGQIPFSSSCSPEGHEKKMQLLVNHCGKGMTPLSPAQQAGGSRRDASTTSAAAAVRGQRLDSKRSTQRYSGFSRGSSEHPPVTVHPSRVESDSDSGDSSDEESGPPFTTTHPHGWHLPPHGAALHTPDTAVKAGHPPYYSDVLPPFSRQSIAVADAAARRKRKDVGVGVGEAMRSDKRARVGGGGRAPPLEMTSEADRPAMQLPSVFRDGHDDEPGGIGVAPRCLNGGHRPIQQGGSGQGGHGPS</sequence>
<feature type="compositionally biased region" description="Acidic residues" evidence="1">
    <location>
        <begin position="1193"/>
        <end position="1204"/>
    </location>
</feature>
<dbReference type="OMA" id="ETTHPRI"/>
<evidence type="ECO:0000256" key="1">
    <source>
        <dbReference type="SAM" id="MobiDB-lite"/>
    </source>
</evidence>
<keyword evidence="3" id="KW-1185">Reference proteome</keyword>
<feature type="compositionally biased region" description="Polar residues" evidence="1">
    <location>
        <begin position="798"/>
        <end position="822"/>
    </location>
</feature>
<feature type="compositionally biased region" description="Pro residues" evidence="1">
    <location>
        <begin position="585"/>
        <end position="594"/>
    </location>
</feature>
<gene>
    <name evidence="2" type="ORF">Vbra_10710</name>
</gene>
<feature type="region of interest" description="Disordered" evidence="1">
    <location>
        <begin position="717"/>
        <end position="871"/>
    </location>
</feature>
<dbReference type="VEuPathDB" id="CryptoDB:Vbra_10710"/>
<feature type="compositionally biased region" description="Gly residues" evidence="1">
    <location>
        <begin position="1336"/>
        <end position="1346"/>
    </location>
</feature>
<organism evidence="2 3">
    <name type="scientific">Vitrella brassicaformis (strain CCMP3155)</name>
    <dbReference type="NCBI Taxonomy" id="1169540"/>
    <lineage>
        <taxon>Eukaryota</taxon>
        <taxon>Sar</taxon>
        <taxon>Alveolata</taxon>
        <taxon>Colpodellida</taxon>
        <taxon>Vitrellaceae</taxon>
        <taxon>Vitrella</taxon>
    </lineage>
</organism>
<feature type="compositionally biased region" description="Low complexity" evidence="1">
    <location>
        <begin position="595"/>
        <end position="604"/>
    </location>
</feature>
<dbReference type="EMBL" id="CDMY01001040">
    <property type="protein sequence ID" value="CEM39497.1"/>
    <property type="molecule type" value="Genomic_DNA"/>
</dbReference>
<protein>
    <submittedName>
        <fullName evidence="2">Uncharacterized protein</fullName>
    </submittedName>
</protein>
<feature type="region of interest" description="Disordered" evidence="1">
    <location>
        <begin position="428"/>
        <end position="523"/>
    </location>
</feature>
<feature type="region of interest" description="Disordered" evidence="1">
    <location>
        <begin position="575"/>
        <end position="655"/>
    </location>
</feature>
<feature type="region of interest" description="Disordered" evidence="1">
    <location>
        <begin position="1277"/>
        <end position="1346"/>
    </location>
</feature>
<evidence type="ECO:0000313" key="3">
    <source>
        <dbReference type="Proteomes" id="UP000041254"/>
    </source>
</evidence>
<feature type="compositionally biased region" description="Low complexity" evidence="1">
    <location>
        <begin position="500"/>
        <end position="509"/>
    </location>
</feature>
<proteinExistence type="predicted"/>
<dbReference type="Proteomes" id="UP000041254">
    <property type="component" value="Unassembled WGS sequence"/>
</dbReference>
<feature type="compositionally biased region" description="Basic and acidic residues" evidence="1">
    <location>
        <begin position="479"/>
        <end position="499"/>
    </location>
</feature>
<accession>A0A0G4H6R7</accession>
<feature type="compositionally biased region" description="Basic and acidic residues" evidence="1">
    <location>
        <begin position="931"/>
        <end position="946"/>
    </location>
</feature>
<evidence type="ECO:0000313" key="2">
    <source>
        <dbReference type="EMBL" id="CEM39497.1"/>
    </source>
</evidence>
<reference evidence="2 3" key="1">
    <citation type="submission" date="2014-11" db="EMBL/GenBank/DDBJ databases">
        <authorList>
            <person name="Zhu J."/>
            <person name="Qi W."/>
            <person name="Song R."/>
        </authorList>
    </citation>
    <scope>NUCLEOTIDE SEQUENCE [LARGE SCALE GENOMIC DNA]</scope>
</reference>